<protein>
    <submittedName>
        <fullName evidence="2">Type-F conjugative transfer system pilin assembly thiol-disulfide isomerase TrbB</fullName>
    </submittedName>
</protein>
<dbReference type="GO" id="GO:0016853">
    <property type="term" value="F:isomerase activity"/>
    <property type="evidence" value="ECO:0007669"/>
    <property type="project" value="UniProtKB-KW"/>
</dbReference>
<dbReference type="EMBL" id="WLUB01000055">
    <property type="protein sequence ID" value="MTC36387.1"/>
    <property type="molecule type" value="Genomic_DNA"/>
</dbReference>
<dbReference type="SUPFAM" id="SSF52833">
    <property type="entry name" value="Thioredoxin-like"/>
    <property type="match status" value="1"/>
</dbReference>
<dbReference type="Pfam" id="PF13728">
    <property type="entry name" value="TraF"/>
    <property type="match status" value="1"/>
</dbReference>
<organism evidence="2 3">
    <name type="scientific">Providencia alcalifaciens</name>
    <dbReference type="NCBI Taxonomy" id="126385"/>
    <lineage>
        <taxon>Bacteria</taxon>
        <taxon>Pseudomonadati</taxon>
        <taxon>Pseudomonadota</taxon>
        <taxon>Gammaproteobacteria</taxon>
        <taxon>Enterobacterales</taxon>
        <taxon>Morganellaceae</taxon>
        <taxon>Providencia</taxon>
    </lineage>
</organism>
<reference evidence="2 3" key="1">
    <citation type="submission" date="2019-10" db="EMBL/GenBank/DDBJ databases">
        <title>Comparative genomic analysis of Providencia.</title>
        <authorList>
            <person name="Yuan C."/>
            <person name="Wei Y."/>
            <person name="Yin Z."/>
        </authorList>
    </citation>
    <scope>NUCLEOTIDE SEQUENCE [LARGE SCALE GENOMIC DNA]</scope>
    <source>
        <strain evidence="3">wls1934</strain>
    </source>
</reference>
<proteinExistence type="predicted"/>
<dbReference type="InterPro" id="IPR014109">
    <property type="entry name" value="Thiol-disulphide_isomerase_rbB"/>
</dbReference>
<gene>
    <name evidence="2" type="primary">trbB</name>
    <name evidence="2" type="ORF">GKR67_17565</name>
</gene>
<sequence length="222" mass="24006">MGTRHGDDFYLCDWSGNRSCGVYVHDCSCLANVSGRRKQGETPVRALVLSVLLLCGGLVQASVMDEIQALESHKTEVGSPSSKRPGIPEPSSVTPAMPPVKPYALPNGKVVNVNDYTLVLFMQSSCPYCHQFDPQLAVLSAQTGFSVFAYTLDGKGDMAFPNAIPAPQAVVQTFFGSGLQVMTPTVFLVEVNTLKTYPLLQGLTDMQDVMNRINNSLMLAIQ</sequence>
<evidence type="ECO:0000313" key="2">
    <source>
        <dbReference type="EMBL" id="MTC36387.1"/>
    </source>
</evidence>
<feature type="region of interest" description="Disordered" evidence="1">
    <location>
        <begin position="72"/>
        <end position="95"/>
    </location>
</feature>
<comment type="caution">
    <text evidence="2">The sequence shown here is derived from an EMBL/GenBank/DDBJ whole genome shotgun (WGS) entry which is preliminary data.</text>
</comment>
<dbReference type="Gene3D" id="3.40.30.10">
    <property type="entry name" value="Glutaredoxin"/>
    <property type="match status" value="1"/>
</dbReference>
<accession>A0AAW9VFC4</accession>
<keyword evidence="2" id="KW-0413">Isomerase</keyword>
<evidence type="ECO:0000256" key="1">
    <source>
        <dbReference type="SAM" id="MobiDB-lite"/>
    </source>
</evidence>
<dbReference type="InterPro" id="IPR039555">
    <property type="entry name" value="TraF/TrbB"/>
</dbReference>
<evidence type="ECO:0000313" key="3">
    <source>
        <dbReference type="Proteomes" id="UP000449944"/>
    </source>
</evidence>
<dbReference type="NCBIfam" id="NF010288">
    <property type="entry name" value="PRK13728.1"/>
    <property type="match status" value="1"/>
</dbReference>
<dbReference type="Proteomes" id="UP000449944">
    <property type="component" value="Unassembled WGS sequence"/>
</dbReference>
<dbReference type="NCBIfam" id="TIGR02738">
    <property type="entry name" value="TrbB"/>
    <property type="match status" value="1"/>
</dbReference>
<dbReference type="AlphaFoldDB" id="A0AAW9VFC4"/>
<name>A0AAW9VFC4_9GAMM</name>
<dbReference type="InterPro" id="IPR036249">
    <property type="entry name" value="Thioredoxin-like_sf"/>
</dbReference>